<name>A0A7W9SEM0_9FIRM</name>
<comment type="caution">
    <text evidence="1">The sequence shown here is derived from an EMBL/GenBank/DDBJ whole genome shotgun (WGS) entry which is preliminary data.</text>
</comment>
<dbReference type="Proteomes" id="UP000522163">
    <property type="component" value="Unassembled WGS sequence"/>
</dbReference>
<organism evidence="1 2">
    <name type="scientific">Oribacterium sinus</name>
    <dbReference type="NCBI Taxonomy" id="237576"/>
    <lineage>
        <taxon>Bacteria</taxon>
        <taxon>Bacillati</taxon>
        <taxon>Bacillota</taxon>
        <taxon>Clostridia</taxon>
        <taxon>Lachnospirales</taxon>
        <taxon>Lachnospiraceae</taxon>
        <taxon>Oribacterium</taxon>
    </lineage>
</organism>
<accession>A0A7W9SEM0</accession>
<evidence type="ECO:0000313" key="1">
    <source>
        <dbReference type="EMBL" id="MBB6040421.1"/>
    </source>
</evidence>
<sequence>MSELKQQFRENENRYALVGDYYIPNLTLVEEER</sequence>
<gene>
    <name evidence="1" type="ORF">HNQ46_000384</name>
</gene>
<reference evidence="1 2" key="1">
    <citation type="submission" date="2020-08" db="EMBL/GenBank/DDBJ databases">
        <title>Genomic Encyclopedia of Type Strains, Phase IV (KMG-IV): sequencing the most valuable type-strain genomes for metagenomic binning, comparative biology and taxonomic classification.</title>
        <authorList>
            <person name="Goeker M."/>
        </authorList>
    </citation>
    <scope>NUCLEOTIDE SEQUENCE [LARGE SCALE GENOMIC DNA]</scope>
    <source>
        <strain evidence="1 2">DSM 17245</strain>
    </source>
</reference>
<evidence type="ECO:0000313" key="2">
    <source>
        <dbReference type="Proteomes" id="UP000522163"/>
    </source>
</evidence>
<protein>
    <submittedName>
        <fullName evidence="1">Uncharacterized protein</fullName>
    </submittedName>
</protein>
<proteinExistence type="predicted"/>
<dbReference type="EMBL" id="JACHHH010000002">
    <property type="protein sequence ID" value="MBB6040421.1"/>
    <property type="molecule type" value="Genomic_DNA"/>
</dbReference>
<dbReference type="AlphaFoldDB" id="A0A7W9SEM0"/>